<evidence type="ECO:0000313" key="1">
    <source>
        <dbReference type="RefSeq" id="XP_028150286.1"/>
    </source>
</evidence>
<organism evidence="1">
    <name type="scientific">Diabrotica virgifera virgifera</name>
    <name type="common">western corn rootworm</name>
    <dbReference type="NCBI Taxonomy" id="50390"/>
    <lineage>
        <taxon>Eukaryota</taxon>
        <taxon>Metazoa</taxon>
        <taxon>Ecdysozoa</taxon>
        <taxon>Arthropoda</taxon>
        <taxon>Hexapoda</taxon>
        <taxon>Insecta</taxon>
        <taxon>Pterygota</taxon>
        <taxon>Neoptera</taxon>
        <taxon>Endopterygota</taxon>
        <taxon>Coleoptera</taxon>
        <taxon>Polyphaga</taxon>
        <taxon>Cucujiformia</taxon>
        <taxon>Chrysomeloidea</taxon>
        <taxon>Chrysomelidae</taxon>
        <taxon>Galerucinae</taxon>
        <taxon>Diabroticina</taxon>
        <taxon>Diabroticites</taxon>
        <taxon>Diabrotica</taxon>
    </lineage>
</organism>
<sequence length="111" mass="11902">MKLLESEGGVSISPIMRFMEELAFSQVLLEFSLRCCGFITFGITGADSLVVTEVELEVLFVRLVEMVVSENCGNVSVLLEFSAVVSNGRGADRLEDSASEVCENGIAAECG</sequence>
<reference evidence="1" key="1">
    <citation type="submission" date="2025-08" db="UniProtKB">
        <authorList>
            <consortium name="RefSeq"/>
        </authorList>
    </citation>
    <scope>IDENTIFICATION</scope>
    <source>
        <tissue evidence="1">Whole insect</tissue>
    </source>
</reference>
<gene>
    <name evidence="1" type="primary">LOC114343652</name>
</gene>
<dbReference type="InParanoid" id="A0A6P7GK46"/>
<dbReference type="AlphaFoldDB" id="A0A6P7GK46"/>
<dbReference type="RefSeq" id="XP_028150286.1">
    <property type="nucleotide sequence ID" value="XM_028294485.1"/>
</dbReference>
<protein>
    <submittedName>
        <fullName evidence="1">Uncharacterized protein LOC114343652</fullName>
    </submittedName>
</protein>
<accession>A0A6P7GK46</accession>
<name>A0A6P7GK46_DIAVI</name>
<proteinExistence type="predicted"/>